<reference evidence="2 3" key="1">
    <citation type="submission" date="2018-06" db="EMBL/GenBank/DDBJ databases">
        <title>Flavobacterium tibetense sp. nov., isolated from a wetland YonghuCo on Tibetan Plateau.</title>
        <authorList>
            <person name="Xing P."/>
            <person name="Phurbu D."/>
            <person name="Lu H."/>
        </authorList>
    </citation>
    <scope>NUCLEOTIDE SEQUENCE [LARGE SCALE GENOMIC DNA]</scope>
    <source>
        <strain evidence="2 3">YH5</strain>
    </source>
</reference>
<sequence length="153" mass="17110">MRYFSILIILLITTACVSTQSTIKNIDNSAVKPPIKDKAFIISEYATDGKYGYDADYPINIGLILDTQEEIFVGYFFKGLEGPNGEKINYKKVDSCCPFPTKNNSMGAGTLGIYEVTFEGTNKKILLYFNSYEKGKVLCPKGFSIKNIPTREK</sequence>
<dbReference type="EMBL" id="QLST01000008">
    <property type="protein sequence ID" value="RBA28356.1"/>
    <property type="molecule type" value="Genomic_DNA"/>
</dbReference>
<feature type="chain" id="PRO_5016984222" evidence="1">
    <location>
        <begin position="18"/>
        <end position="153"/>
    </location>
</feature>
<proteinExistence type="predicted"/>
<dbReference type="RefSeq" id="WP_113989122.1">
    <property type="nucleotide sequence ID" value="NZ_QLST01000008.1"/>
</dbReference>
<dbReference type="PROSITE" id="PS51257">
    <property type="entry name" value="PROKAR_LIPOPROTEIN"/>
    <property type="match status" value="1"/>
</dbReference>
<keyword evidence="3" id="KW-1185">Reference proteome</keyword>
<dbReference type="AlphaFoldDB" id="A0A365P1H3"/>
<dbReference type="Proteomes" id="UP000253319">
    <property type="component" value="Unassembled WGS sequence"/>
</dbReference>
<evidence type="ECO:0000256" key="1">
    <source>
        <dbReference type="SAM" id="SignalP"/>
    </source>
</evidence>
<protein>
    <submittedName>
        <fullName evidence="2">2-dehydro-3-deoxyphosphooctonate aldolase</fullName>
    </submittedName>
</protein>
<feature type="signal peptide" evidence="1">
    <location>
        <begin position="1"/>
        <end position="17"/>
    </location>
</feature>
<evidence type="ECO:0000313" key="3">
    <source>
        <dbReference type="Proteomes" id="UP000253319"/>
    </source>
</evidence>
<comment type="caution">
    <text evidence="2">The sequence shown here is derived from an EMBL/GenBank/DDBJ whole genome shotgun (WGS) entry which is preliminary data.</text>
</comment>
<gene>
    <name evidence="2" type="ORF">DPN68_07970</name>
</gene>
<dbReference type="OrthoDB" id="5522619at2"/>
<name>A0A365P1H3_9FLAO</name>
<evidence type="ECO:0000313" key="2">
    <source>
        <dbReference type="EMBL" id="RBA28356.1"/>
    </source>
</evidence>
<accession>A0A365P1H3</accession>
<keyword evidence="1" id="KW-0732">Signal</keyword>
<organism evidence="2 3">
    <name type="scientific">Flavobacterium tibetense</name>
    <dbReference type="NCBI Taxonomy" id="2233533"/>
    <lineage>
        <taxon>Bacteria</taxon>
        <taxon>Pseudomonadati</taxon>
        <taxon>Bacteroidota</taxon>
        <taxon>Flavobacteriia</taxon>
        <taxon>Flavobacteriales</taxon>
        <taxon>Flavobacteriaceae</taxon>
        <taxon>Flavobacterium</taxon>
    </lineage>
</organism>